<dbReference type="SUPFAM" id="SSF54211">
    <property type="entry name" value="Ribosomal protein S5 domain 2-like"/>
    <property type="match status" value="1"/>
</dbReference>
<feature type="region of interest" description="Disordered" evidence="9">
    <location>
        <begin position="1"/>
        <end position="28"/>
    </location>
</feature>
<dbReference type="InterPro" id="IPR020568">
    <property type="entry name" value="Ribosomal_Su5_D2-typ_SF"/>
</dbReference>
<dbReference type="GO" id="GO:0016075">
    <property type="term" value="P:rRNA catabolic process"/>
    <property type="evidence" value="ECO:0007669"/>
    <property type="project" value="TreeGrafter"/>
</dbReference>
<reference evidence="11 12" key="1">
    <citation type="journal article" date="2012" name="Science">
        <title>The Paleozoic origin of enzymatic lignin decomposition reconstructed from 31 fungal genomes.</title>
        <authorList>
            <person name="Floudas D."/>
            <person name="Binder M."/>
            <person name="Riley R."/>
            <person name="Barry K."/>
            <person name="Blanchette R.A."/>
            <person name="Henrissat B."/>
            <person name="Martinez A.T."/>
            <person name="Otillar R."/>
            <person name="Spatafora J.W."/>
            <person name="Yadav J.S."/>
            <person name="Aerts A."/>
            <person name="Benoit I."/>
            <person name="Boyd A."/>
            <person name="Carlson A."/>
            <person name="Copeland A."/>
            <person name="Coutinho P.M."/>
            <person name="de Vries R.P."/>
            <person name="Ferreira P."/>
            <person name="Findley K."/>
            <person name="Foster B."/>
            <person name="Gaskell J."/>
            <person name="Glotzer D."/>
            <person name="Gorecki P."/>
            <person name="Heitman J."/>
            <person name="Hesse C."/>
            <person name="Hori C."/>
            <person name="Igarashi K."/>
            <person name="Jurgens J.A."/>
            <person name="Kallen N."/>
            <person name="Kersten P."/>
            <person name="Kohler A."/>
            <person name="Kuees U."/>
            <person name="Kumar T.K.A."/>
            <person name="Kuo A."/>
            <person name="LaButti K."/>
            <person name="Larrondo L.F."/>
            <person name="Lindquist E."/>
            <person name="Ling A."/>
            <person name="Lombard V."/>
            <person name="Lucas S."/>
            <person name="Lundell T."/>
            <person name="Martin R."/>
            <person name="McLaughlin D.J."/>
            <person name="Morgenstern I."/>
            <person name="Morin E."/>
            <person name="Murat C."/>
            <person name="Nagy L.G."/>
            <person name="Nolan M."/>
            <person name="Ohm R.A."/>
            <person name="Patyshakuliyeva A."/>
            <person name="Rokas A."/>
            <person name="Ruiz-Duenas F.J."/>
            <person name="Sabat G."/>
            <person name="Salamov A."/>
            <person name="Samejima M."/>
            <person name="Schmutz J."/>
            <person name="Slot J.C."/>
            <person name="St John F."/>
            <person name="Stenlid J."/>
            <person name="Sun H."/>
            <person name="Sun S."/>
            <person name="Syed K."/>
            <person name="Tsang A."/>
            <person name="Wiebenga A."/>
            <person name="Young D."/>
            <person name="Pisabarro A."/>
            <person name="Eastwood D.C."/>
            <person name="Martin F."/>
            <person name="Cullen D."/>
            <person name="Grigoriev I.V."/>
            <person name="Hibbett D.S."/>
        </authorList>
    </citation>
    <scope>NUCLEOTIDE SEQUENCE [LARGE SCALE GENOMIC DNA]</scope>
    <source>
        <strain evidence="11 12">MD-104</strain>
    </source>
</reference>
<keyword evidence="8" id="KW-0539">Nucleus</keyword>
<dbReference type="GO" id="GO:0034475">
    <property type="term" value="P:U4 snRNA 3'-end processing"/>
    <property type="evidence" value="ECO:0007669"/>
    <property type="project" value="TreeGrafter"/>
</dbReference>
<dbReference type="InterPro" id="IPR027408">
    <property type="entry name" value="PNPase/RNase_PH_dom_sf"/>
</dbReference>
<protein>
    <submittedName>
        <fullName evidence="11">mRNA transport regulator 3</fullName>
    </submittedName>
</protein>
<evidence type="ECO:0000256" key="9">
    <source>
        <dbReference type="SAM" id="MobiDB-lite"/>
    </source>
</evidence>
<keyword evidence="4" id="KW-0963">Cytoplasm</keyword>
<dbReference type="PANTHER" id="PTHR11953">
    <property type="entry name" value="EXOSOME COMPLEX COMPONENT"/>
    <property type="match status" value="1"/>
</dbReference>
<dbReference type="Gene3D" id="3.30.230.70">
    <property type="entry name" value="GHMP Kinase, N-terminal domain"/>
    <property type="match status" value="1"/>
</dbReference>
<feature type="domain" description="Exoribonuclease phosphorolytic" evidence="10">
    <location>
        <begin position="44"/>
        <end position="172"/>
    </location>
</feature>
<dbReference type="GO" id="GO:0005730">
    <property type="term" value="C:nucleolus"/>
    <property type="evidence" value="ECO:0007669"/>
    <property type="project" value="TreeGrafter"/>
</dbReference>
<proteinExistence type="inferred from homology"/>
<dbReference type="GO" id="GO:0006364">
    <property type="term" value="P:rRNA processing"/>
    <property type="evidence" value="ECO:0007669"/>
    <property type="project" value="UniProtKB-KW"/>
</dbReference>
<evidence type="ECO:0000256" key="7">
    <source>
        <dbReference type="ARBA" id="ARBA00022884"/>
    </source>
</evidence>
<evidence type="ECO:0000256" key="2">
    <source>
        <dbReference type="ARBA" id="ARBA00004496"/>
    </source>
</evidence>
<keyword evidence="5" id="KW-0698">rRNA processing</keyword>
<keyword evidence="7" id="KW-0694">RNA-binding</keyword>
<dbReference type="GO" id="GO:0000177">
    <property type="term" value="C:cytoplasmic exosome (RNase complex)"/>
    <property type="evidence" value="ECO:0007669"/>
    <property type="project" value="TreeGrafter"/>
</dbReference>
<evidence type="ECO:0000259" key="10">
    <source>
        <dbReference type="Pfam" id="PF01138"/>
    </source>
</evidence>
<dbReference type="GO" id="GO:0071028">
    <property type="term" value="P:nuclear mRNA surveillance"/>
    <property type="evidence" value="ECO:0007669"/>
    <property type="project" value="TreeGrafter"/>
</dbReference>
<dbReference type="AlphaFoldDB" id="A0A2H3J8V0"/>
<dbReference type="GO" id="GO:0071051">
    <property type="term" value="P:poly(A)-dependent snoRNA 3'-end processing"/>
    <property type="evidence" value="ECO:0007669"/>
    <property type="project" value="TreeGrafter"/>
</dbReference>
<name>A0A2H3J8V0_WOLCO</name>
<comment type="subcellular location">
    <subcellularLocation>
        <location evidence="2">Cytoplasm</location>
    </subcellularLocation>
    <subcellularLocation>
        <location evidence="1">Nucleus</location>
    </subcellularLocation>
</comment>
<evidence type="ECO:0000256" key="5">
    <source>
        <dbReference type="ARBA" id="ARBA00022552"/>
    </source>
</evidence>
<dbReference type="GO" id="GO:0003723">
    <property type="term" value="F:RNA binding"/>
    <property type="evidence" value="ECO:0007669"/>
    <property type="project" value="UniProtKB-KW"/>
</dbReference>
<evidence type="ECO:0000256" key="1">
    <source>
        <dbReference type="ARBA" id="ARBA00004123"/>
    </source>
</evidence>
<dbReference type="CDD" id="cd11371">
    <property type="entry name" value="RNase_PH_MTR3"/>
    <property type="match status" value="1"/>
</dbReference>
<dbReference type="Pfam" id="PF01138">
    <property type="entry name" value="RNase_PH"/>
    <property type="match status" value="1"/>
</dbReference>
<evidence type="ECO:0000256" key="6">
    <source>
        <dbReference type="ARBA" id="ARBA00022835"/>
    </source>
</evidence>
<evidence type="ECO:0000256" key="3">
    <source>
        <dbReference type="ARBA" id="ARBA00006678"/>
    </source>
</evidence>
<dbReference type="InterPro" id="IPR001247">
    <property type="entry name" value="ExoRNase_PH_dom1"/>
</dbReference>
<keyword evidence="12" id="KW-1185">Reference proteome</keyword>
<accession>A0A2H3J8V0</accession>
<evidence type="ECO:0000313" key="12">
    <source>
        <dbReference type="Proteomes" id="UP000218811"/>
    </source>
</evidence>
<dbReference type="GO" id="GO:0000176">
    <property type="term" value="C:nuclear exosome (RNase complex)"/>
    <property type="evidence" value="ECO:0007669"/>
    <property type="project" value="UniProtKB-ARBA"/>
</dbReference>
<comment type="similarity">
    <text evidence="3">Belongs to the RNase PH family.</text>
</comment>
<sequence length="259" mass="28086">MASGNFDRRRINGPEESYPPVFEVEDDQPPRVRSVRQGRAAEDIRPIYLKAGLISQANGSAYIETERTKIACAVYGPRQSKTTVYNENGRLNVEVKFAPFSCTRRRVPIRDAEDRSVAMQIHQALLPAVRLELLPKSTIDIFITVIENDGIEGCIASGSVAASAALADAGVEMLGLVMSCAASTIGKEMWLDPTEDEAQSASGNLIFAGIPALGTITNIWQSGHMLPEQAFQCIEACQERCGDIHAVVAQALLDKAKIP</sequence>
<keyword evidence="6" id="KW-0271">Exosome</keyword>
<dbReference type="InterPro" id="IPR036345">
    <property type="entry name" value="ExoRNase_PH_dom2_sf"/>
</dbReference>
<dbReference type="PANTHER" id="PTHR11953:SF2">
    <property type="entry name" value="EXOSOME COMPLEX COMPONENT MTR3"/>
    <property type="match status" value="1"/>
</dbReference>
<dbReference type="OMA" id="MCCVYGP"/>
<gene>
    <name evidence="11" type="ORF">WOLCODRAFT_114728</name>
</gene>
<dbReference type="EMBL" id="KB467942">
    <property type="protein sequence ID" value="PCH38055.1"/>
    <property type="molecule type" value="Genomic_DNA"/>
</dbReference>
<dbReference type="OrthoDB" id="2504340at2759"/>
<dbReference type="Proteomes" id="UP000218811">
    <property type="component" value="Unassembled WGS sequence"/>
</dbReference>
<dbReference type="InterPro" id="IPR050080">
    <property type="entry name" value="RNase_PH"/>
</dbReference>
<evidence type="ECO:0000313" key="11">
    <source>
        <dbReference type="EMBL" id="PCH38055.1"/>
    </source>
</evidence>
<evidence type="ECO:0000256" key="4">
    <source>
        <dbReference type="ARBA" id="ARBA00022490"/>
    </source>
</evidence>
<feature type="compositionally biased region" description="Basic and acidic residues" evidence="9">
    <location>
        <begin position="1"/>
        <end position="13"/>
    </location>
</feature>
<evidence type="ECO:0000256" key="8">
    <source>
        <dbReference type="ARBA" id="ARBA00023242"/>
    </source>
</evidence>
<dbReference type="SUPFAM" id="SSF55666">
    <property type="entry name" value="Ribonuclease PH domain 2-like"/>
    <property type="match status" value="1"/>
</dbReference>
<dbReference type="STRING" id="742152.A0A2H3J8V0"/>
<organism evidence="11 12">
    <name type="scientific">Wolfiporia cocos (strain MD-104)</name>
    <name type="common">Brown rot fungus</name>
    <dbReference type="NCBI Taxonomy" id="742152"/>
    <lineage>
        <taxon>Eukaryota</taxon>
        <taxon>Fungi</taxon>
        <taxon>Dikarya</taxon>
        <taxon>Basidiomycota</taxon>
        <taxon>Agaricomycotina</taxon>
        <taxon>Agaricomycetes</taxon>
        <taxon>Polyporales</taxon>
        <taxon>Phaeolaceae</taxon>
        <taxon>Wolfiporia</taxon>
    </lineage>
</organism>